<dbReference type="PIRSF" id="PIRSF006425">
    <property type="entry name" value="UCP006425_WD40"/>
    <property type="match status" value="1"/>
</dbReference>
<name>A0A7C3RBP9_ARCFL</name>
<organism evidence="1">
    <name type="scientific">Archaeoglobus fulgidus</name>
    <dbReference type="NCBI Taxonomy" id="2234"/>
    <lineage>
        <taxon>Archaea</taxon>
        <taxon>Methanobacteriati</taxon>
        <taxon>Methanobacteriota</taxon>
        <taxon>Archaeoglobi</taxon>
        <taxon>Archaeoglobales</taxon>
        <taxon>Archaeoglobaceae</taxon>
        <taxon>Archaeoglobus</taxon>
    </lineage>
</organism>
<accession>A0A7C3RBP9</accession>
<dbReference type="InterPro" id="IPR011047">
    <property type="entry name" value="Quinoprotein_ADH-like_sf"/>
</dbReference>
<dbReference type="InterPro" id="IPR014441">
    <property type="entry name" value="UCP006425_b-propeller"/>
</dbReference>
<dbReference type="InterPro" id="IPR019198">
    <property type="entry name" value="Beta_propeller_containing"/>
</dbReference>
<evidence type="ECO:0008006" key="2">
    <source>
        <dbReference type="Google" id="ProtNLM"/>
    </source>
</evidence>
<protein>
    <recommendedName>
        <fullName evidence="2">Beta propeller domain protein</fullName>
    </recommendedName>
</protein>
<sequence>MKKLLAMVVILAAITLIFISSYQTEEGLRIKSFSSPEEFREYLKRSSEFSFYHGMAEVMMIKDAGPTVLPSEHETSGYETSILRPERYSETNVQVRGIDEPDIVKTDGINIYYSFYPTRYFFYPNERRHHGETLFIRAFPPQNLSKTAEIPDSGNLLLYDNIILILGRNINAYDVEKQKKVWSADINGSYVDARLYEGKLYLVTRSDLNLIDPCPVKPLTVDGKVIEIPCSRIYHPTIPVTIDTTYTILKIDARTGEIENSISFVGSRSHTVVYMSKKAIYVTYQSFADPAELFFQFISENPDLMPEWVRERIERLLKYEISGRAKQVEIIYILDQLRASMSEDERLKFENEYHNRWEKFNRKHLRDFERTHIAKFSLQLEAKSINSIPGRLLNQFSLDEYEGYLRVATTAGDENDLYVLDDKLDIVGKIQGFGLGERIYSVRFDGDVGFIVTFRETDPFFVLDLSNPENPKIAGELKIPGFSSYLHRIDEKTVLGIGREGLNVKISLFDISDPKNPVEKDRYVLQEYWSEVLTNHHAFLLDRDHGVFFLPAGQNGYIFSCDALRIVKAVKGSAVRAIYIDDYLYIIGPEEIRVYDENSWEKVAELSLN</sequence>
<dbReference type="EMBL" id="DTLB01000015">
    <property type="protein sequence ID" value="HFW31907.1"/>
    <property type="molecule type" value="Genomic_DNA"/>
</dbReference>
<reference evidence="1" key="1">
    <citation type="journal article" date="2020" name="mSystems">
        <title>Genome- and Community-Level Interaction Insights into Carbon Utilization and Element Cycling Functions of Hydrothermarchaeota in Hydrothermal Sediment.</title>
        <authorList>
            <person name="Zhou Z."/>
            <person name="Liu Y."/>
            <person name="Xu W."/>
            <person name="Pan J."/>
            <person name="Luo Z.H."/>
            <person name="Li M."/>
        </authorList>
    </citation>
    <scope>NUCLEOTIDE SEQUENCE [LARGE SCALE GENOMIC DNA]</scope>
    <source>
        <strain evidence="1">SpSt-87</strain>
    </source>
</reference>
<gene>
    <name evidence="1" type="ORF">ENW66_02990</name>
</gene>
<proteinExistence type="predicted"/>
<dbReference type="AlphaFoldDB" id="A0A7C3RBP9"/>
<comment type="caution">
    <text evidence="1">The sequence shown here is derived from an EMBL/GenBank/DDBJ whole genome shotgun (WGS) entry which is preliminary data.</text>
</comment>
<dbReference type="SUPFAM" id="SSF50998">
    <property type="entry name" value="Quinoprotein alcohol dehydrogenase-like"/>
    <property type="match status" value="1"/>
</dbReference>
<evidence type="ECO:0000313" key="1">
    <source>
        <dbReference type="EMBL" id="HFW31907.1"/>
    </source>
</evidence>
<dbReference type="Pfam" id="PF09826">
    <property type="entry name" value="Beta_propel"/>
    <property type="match status" value="1"/>
</dbReference>